<gene>
    <name evidence="9" type="primary">MED9</name>
    <name evidence="12" type="ORF">DRE_06661</name>
</gene>
<feature type="compositionally biased region" description="Basic and acidic residues" evidence="11">
    <location>
        <begin position="44"/>
        <end position="53"/>
    </location>
</feature>
<dbReference type="InterPro" id="IPR011425">
    <property type="entry name" value="Med9"/>
</dbReference>
<evidence type="ECO:0000256" key="3">
    <source>
        <dbReference type="ARBA" id="ARBA00011837"/>
    </source>
</evidence>
<feature type="region of interest" description="Disordered" evidence="11">
    <location>
        <begin position="1"/>
        <end position="80"/>
    </location>
</feature>
<evidence type="ECO:0000256" key="1">
    <source>
        <dbReference type="ARBA" id="ARBA00004123"/>
    </source>
</evidence>
<evidence type="ECO:0000256" key="11">
    <source>
        <dbReference type="SAM" id="MobiDB-lite"/>
    </source>
</evidence>
<dbReference type="EMBL" id="KI966439">
    <property type="protein sequence ID" value="EWC44580.1"/>
    <property type="molecule type" value="Genomic_DNA"/>
</dbReference>
<keyword evidence="4 9" id="KW-0805">Transcription regulation</keyword>
<feature type="compositionally biased region" description="Polar residues" evidence="11">
    <location>
        <begin position="12"/>
        <end position="28"/>
    </location>
</feature>
<keyword evidence="10" id="KW-0175">Coiled coil</keyword>
<dbReference type="HOGENOM" id="CLU_1454380_0_0_1"/>
<keyword evidence="5 9" id="KW-0010">Activator</keyword>
<organism evidence="12 13">
    <name type="scientific">Drechslerella stenobrocha 248</name>
    <dbReference type="NCBI Taxonomy" id="1043628"/>
    <lineage>
        <taxon>Eukaryota</taxon>
        <taxon>Fungi</taxon>
        <taxon>Dikarya</taxon>
        <taxon>Ascomycota</taxon>
        <taxon>Pezizomycotina</taxon>
        <taxon>Orbiliomycetes</taxon>
        <taxon>Orbiliales</taxon>
        <taxon>Orbiliaceae</taxon>
        <taxon>Drechslerella</taxon>
    </lineage>
</organism>
<keyword evidence="7 9" id="KW-0539">Nucleus</keyword>
<comment type="function">
    <text evidence="8 9">Component of the Mediator complex, a coactivator involved in the regulated transcription of nearly all RNA polymerase II-dependent genes. Mediator functions as a bridge to convey information from gene-specific regulatory proteins to the basal RNA polymerase II transcription machinery. Mediator is recruited to promoters by direct interactions with regulatory proteins and serves as a scaffold for the assembly of a functional preinitiation complex with RNA polymerase II and the general transcription factors.</text>
</comment>
<comment type="similarity">
    <text evidence="2 9">Belongs to the Mediator complex subunit 9 family.</text>
</comment>
<comment type="subunit">
    <text evidence="3 9">Component of the Mediator complex.</text>
</comment>
<proteinExistence type="inferred from homology"/>
<evidence type="ECO:0000256" key="10">
    <source>
        <dbReference type="SAM" id="Coils"/>
    </source>
</evidence>
<dbReference type="GO" id="GO:0003712">
    <property type="term" value="F:transcription coregulator activity"/>
    <property type="evidence" value="ECO:0007669"/>
    <property type="project" value="InterPro"/>
</dbReference>
<comment type="subcellular location">
    <subcellularLocation>
        <location evidence="1 9">Nucleus</location>
    </subcellularLocation>
</comment>
<keyword evidence="6 9" id="KW-0804">Transcription</keyword>
<protein>
    <recommendedName>
        <fullName evidence="9">Mediator of RNA polymerase II transcription subunit 9</fullName>
    </recommendedName>
    <alternativeName>
        <fullName evidence="9">Mediator complex subunit 9</fullName>
    </alternativeName>
</protein>
<evidence type="ECO:0000313" key="12">
    <source>
        <dbReference type="EMBL" id="EWC44580.1"/>
    </source>
</evidence>
<sequence>MPKQENKRGKRSQPNSSLSATAGGQSSRTADELEAIVENTLLKKASESKDAPKMEPAPEPSSLASILAGPAPPTFPPPETFDFIPQTHDLLQRLLPAAEQSPGATANGLAPLEPKDVDAEASRIRLKIQKARAIISEMPDIERTIDEQEEEIKALEAKIKKQKEVLGGVRHLKAVKNAAAALKASK</sequence>
<evidence type="ECO:0000256" key="9">
    <source>
        <dbReference type="RuleBase" id="RU364145"/>
    </source>
</evidence>
<evidence type="ECO:0000256" key="7">
    <source>
        <dbReference type="ARBA" id="ARBA00023242"/>
    </source>
</evidence>
<feature type="coiled-coil region" evidence="10">
    <location>
        <begin position="131"/>
        <end position="165"/>
    </location>
</feature>
<evidence type="ECO:0000256" key="6">
    <source>
        <dbReference type="ARBA" id="ARBA00023163"/>
    </source>
</evidence>
<evidence type="ECO:0000256" key="2">
    <source>
        <dbReference type="ARBA" id="ARBA00008089"/>
    </source>
</evidence>
<dbReference type="Pfam" id="PF07544">
    <property type="entry name" value="Med9"/>
    <property type="match status" value="1"/>
</dbReference>
<dbReference type="OrthoDB" id="5414694at2759"/>
<name>W7I6T1_9PEZI</name>
<keyword evidence="13" id="KW-1185">Reference proteome</keyword>
<evidence type="ECO:0000256" key="8">
    <source>
        <dbReference type="ARBA" id="ARBA00025687"/>
    </source>
</evidence>
<dbReference type="AlphaFoldDB" id="W7I6T1"/>
<accession>W7I6T1</accession>
<dbReference type="GO" id="GO:0006357">
    <property type="term" value="P:regulation of transcription by RNA polymerase II"/>
    <property type="evidence" value="ECO:0007669"/>
    <property type="project" value="InterPro"/>
</dbReference>
<dbReference type="Proteomes" id="UP000024837">
    <property type="component" value="Unassembled WGS sequence"/>
</dbReference>
<dbReference type="SUPFAM" id="SSF140718">
    <property type="entry name" value="Mediator hinge subcomplex-like"/>
    <property type="match status" value="1"/>
</dbReference>
<reference evidence="12 13" key="1">
    <citation type="submission" date="2013-05" db="EMBL/GenBank/DDBJ databases">
        <title>Drechslerella stenobrocha genome reveals carnivorous origination and mechanical trapping mechanism of predatory fungi.</title>
        <authorList>
            <person name="Liu X."/>
            <person name="Zhang W."/>
            <person name="Liu K."/>
        </authorList>
    </citation>
    <scope>NUCLEOTIDE SEQUENCE [LARGE SCALE GENOMIC DNA]</scope>
    <source>
        <strain evidence="12 13">248</strain>
    </source>
</reference>
<feature type="compositionally biased region" description="Pro residues" evidence="11">
    <location>
        <begin position="70"/>
        <end position="79"/>
    </location>
</feature>
<evidence type="ECO:0000313" key="13">
    <source>
        <dbReference type="Proteomes" id="UP000024837"/>
    </source>
</evidence>
<evidence type="ECO:0000256" key="5">
    <source>
        <dbReference type="ARBA" id="ARBA00023159"/>
    </source>
</evidence>
<evidence type="ECO:0000256" key="4">
    <source>
        <dbReference type="ARBA" id="ARBA00023015"/>
    </source>
</evidence>
<dbReference type="GO" id="GO:0016592">
    <property type="term" value="C:mediator complex"/>
    <property type="evidence" value="ECO:0007669"/>
    <property type="project" value="InterPro"/>
</dbReference>
<dbReference type="InterPro" id="IPR037212">
    <property type="entry name" value="Med7/Med21-like"/>
</dbReference>